<sequence>AVPQAPASDNYTDTPVSNIR</sequence>
<feature type="compositionally biased region" description="Polar residues" evidence="1">
    <location>
        <begin position="7"/>
        <end position="20"/>
    </location>
</feature>
<dbReference type="AlphaFoldDB" id="Q9TWP4"/>
<feature type="region of interest" description="Disordered" evidence="1">
    <location>
        <begin position="1"/>
        <end position="20"/>
    </location>
</feature>
<accession>Q9TWP4</accession>
<proteinExistence type="evidence at protein level"/>
<protein>
    <submittedName>
        <fullName>Vitronectin homolog</fullName>
    </submittedName>
</protein>
<reference key="1">
    <citation type="journal article" date="1993" name="Cell Struct. Funct.">
        <title>Physarum vitronectin-like protein has extensive homology to dihydrolipoamide acetyltransferase.</title>
        <authorList>
            <person name="Miyazaki K."/>
            <person name="Miyata T."/>
            <person name="Sawada H."/>
            <person name="Matuda S."/>
            <person name="Hayashi M."/>
        </authorList>
    </citation>
    <scope>PROTEIN SEQUENCE</scope>
</reference>
<evidence type="ECO:0000256" key="1">
    <source>
        <dbReference type="SAM" id="MobiDB-lite"/>
    </source>
</evidence>
<organism>
    <name type="scientific">Physarum polycephalum</name>
    <name type="common">Many-headed slime mold</name>
    <name type="synonym">Badhamia polycephala</name>
    <dbReference type="NCBI Taxonomy" id="5791"/>
    <lineage>
        <taxon>Eukaryota</taxon>
        <taxon>Amoebozoa</taxon>
        <taxon>Evosea</taxon>
        <taxon>Eumycetozoa</taxon>
        <taxon>Myxogastria</taxon>
        <taxon>Myxogastromycetidae</taxon>
        <taxon>Physariida</taxon>
        <taxon>Physaraceae</taxon>
        <taxon>Physarum</taxon>
    </lineage>
</organism>
<name>Q9TWP4_PHYPO</name>
<keyword id="KW-0903">Direct protein sequencing</keyword>